<evidence type="ECO:0000313" key="5">
    <source>
        <dbReference type="EMBL" id="SFM66841.1"/>
    </source>
</evidence>
<evidence type="ECO:0000256" key="2">
    <source>
        <dbReference type="ARBA" id="ARBA00022729"/>
    </source>
</evidence>
<proteinExistence type="inferred from homology"/>
<keyword evidence="6" id="KW-1185">Reference proteome</keyword>
<dbReference type="Gene3D" id="3.40.50.2300">
    <property type="match status" value="2"/>
</dbReference>
<dbReference type="InterPro" id="IPR028082">
    <property type="entry name" value="Peripla_BP_I"/>
</dbReference>
<sequence length="414" mass="44084">MLRRREVLAAGALALAGLKSQRATAADEVVVGVLYALSGASAQNGVDARRAFETALDVINESHDLDLPAAKGAGLEGLGGAKIRLVIADHQGDPQKGRAEAERLITQDKVVAIVGAYQSSVSATVSAVCERYGVPFVCADSSSPSLSRRNLKYFFRPAANDEMFSAAMFDFMDGLRKQGKAIDSISLFYEDTIYGIDSSNVQRKLANERGYKIAADVKYKSNSPSLTAEVQALKSAGADVLLPTCYTNDAILLTKTMGELGYKPKAIIAQAAGFSEKSVYDAVGDKLQGLISRASFSLDLAAKRPSVGIVNEMFEKRADRDLNDNTSRQFTAMLLLADALNRAGSTDGAKLRAALAATDIPGTRTIMPWKKVVFDAGGQNPDATPVLIQYVGTKFVTVFPESAAVAPAIWPMNA</sequence>
<evidence type="ECO:0000256" key="1">
    <source>
        <dbReference type="ARBA" id="ARBA00010062"/>
    </source>
</evidence>
<dbReference type="InterPro" id="IPR028081">
    <property type="entry name" value="Leu-bd"/>
</dbReference>
<dbReference type="RefSeq" id="WP_092045821.1">
    <property type="nucleotide sequence ID" value="NZ_FOTK01000044.1"/>
</dbReference>
<evidence type="ECO:0000313" key="6">
    <source>
        <dbReference type="Proteomes" id="UP000199048"/>
    </source>
</evidence>
<comment type="similarity">
    <text evidence="1">Belongs to the leucine-binding protein family.</text>
</comment>
<accession>A0A1I4SQZ8</accession>
<dbReference type="GO" id="GO:0006865">
    <property type="term" value="P:amino acid transport"/>
    <property type="evidence" value="ECO:0007669"/>
    <property type="project" value="UniProtKB-KW"/>
</dbReference>
<reference evidence="6" key="1">
    <citation type="submission" date="2016-10" db="EMBL/GenBank/DDBJ databases">
        <authorList>
            <person name="Varghese N."/>
            <person name="Submissions S."/>
        </authorList>
    </citation>
    <scope>NUCLEOTIDE SEQUENCE [LARGE SCALE GENOMIC DNA]</scope>
    <source>
        <strain evidence="6">BL36</strain>
    </source>
</reference>
<dbReference type="Proteomes" id="UP000199048">
    <property type="component" value="Unassembled WGS sequence"/>
</dbReference>
<gene>
    <name evidence="5" type="ORF">SAMN05192568_104438</name>
</gene>
<name>A0A1I4SQZ8_9HYPH</name>
<evidence type="ECO:0000256" key="3">
    <source>
        <dbReference type="ARBA" id="ARBA00022970"/>
    </source>
</evidence>
<evidence type="ECO:0000259" key="4">
    <source>
        <dbReference type="Pfam" id="PF13458"/>
    </source>
</evidence>
<keyword evidence="3" id="KW-0029">Amino-acid transport</keyword>
<dbReference type="SUPFAM" id="SSF53822">
    <property type="entry name" value="Periplasmic binding protein-like I"/>
    <property type="match status" value="1"/>
</dbReference>
<dbReference type="PANTHER" id="PTHR30483">
    <property type="entry name" value="LEUCINE-SPECIFIC-BINDING PROTEIN"/>
    <property type="match status" value="1"/>
</dbReference>
<keyword evidence="3" id="KW-0813">Transport</keyword>
<dbReference type="Pfam" id="PF13458">
    <property type="entry name" value="Peripla_BP_6"/>
    <property type="match status" value="1"/>
</dbReference>
<dbReference type="CDD" id="cd06340">
    <property type="entry name" value="PBP1_ABC_ligand_binding-like"/>
    <property type="match status" value="1"/>
</dbReference>
<protein>
    <submittedName>
        <fullName evidence="5">Amino acid/amide ABC transporter substrate-binding protein, HAAT family</fullName>
    </submittedName>
</protein>
<dbReference type="OrthoDB" id="7855203at2"/>
<feature type="domain" description="Leucine-binding protein" evidence="4">
    <location>
        <begin position="29"/>
        <end position="368"/>
    </location>
</feature>
<dbReference type="InterPro" id="IPR051010">
    <property type="entry name" value="BCAA_transport"/>
</dbReference>
<dbReference type="AlphaFoldDB" id="A0A1I4SQZ8"/>
<dbReference type="STRING" id="582667.SAMN05192568_104438"/>
<dbReference type="PANTHER" id="PTHR30483:SF37">
    <property type="entry name" value="ABC TRANSPORTER SUBSTRATE-BINDING PROTEIN"/>
    <property type="match status" value="1"/>
</dbReference>
<organism evidence="5 6">
    <name type="scientific">Methylobacterium pseudosasicola</name>
    <dbReference type="NCBI Taxonomy" id="582667"/>
    <lineage>
        <taxon>Bacteria</taxon>
        <taxon>Pseudomonadati</taxon>
        <taxon>Pseudomonadota</taxon>
        <taxon>Alphaproteobacteria</taxon>
        <taxon>Hyphomicrobiales</taxon>
        <taxon>Methylobacteriaceae</taxon>
        <taxon>Methylobacterium</taxon>
    </lineage>
</organism>
<dbReference type="EMBL" id="FOTK01000044">
    <property type="protein sequence ID" value="SFM66841.1"/>
    <property type="molecule type" value="Genomic_DNA"/>
</dbReference>
<keyword evidence="2" id="KW-0732">Signal</keyword>